<proteinExistence type="predicted"/>
<dbReference type="InterPro" id="IPR036365">
    <property type="entry name" value="PGBD-like_sf"/>
</dbReference>
<dbReference type="EMBL" id="NWTX01000011">
    <property type="protein sequence ID" value="PST46207.1"/>
    <property type="molecule type" value="Genomic_DNA"/>
</dbReference>
<keyword evidence="4" id="KW-1185">Reference proteome</keyword>
<gene>
    <name evidence="3" type="ORF">CPA40_07135</name>
</gene>
<feature type="region of interest" description="Disordered" evidence="1">
    <location>
        <begin position="1"/>
        <end position="28"/>
    </location>
</feature>
<reference evidence="3 4" key="2">
    <citation type="submission" date="2018-03" db="EMBL/GenBank/DDBJ databases">
        <title>The comparative genomics of Bifidobacterium callitrichos reflects dietary carbohydrate utilization within the common marmoset gut.</title>
        <authorList>
            <person name="Rani A."/>
        </authorList>
    </citation>
    <scope>NUCLEOTIDE SEQUENCE [LARGE SCALE GENOMIC DNA]</scope>
    <source>
        <strain evidence="3 4">UMA51805</strain>
    </source>
</reference>
<evidence type="ECO:0008006" key="5">
    <source>
        <dbReference type="Google" id="ProtNLM"/>
    </source>
</evidence>
<sequence length="398" mass="40787">MAKTSKTSSASSGPSTGRGTPRGTPRGTARRRFPVAWLLIAVILTAAVSVGAAAFLLPDRHPAILSSAKEITSAPVGIQRYDANRQISVIPTLSASRQILINTSGTVTADHSGEGLASGRVALAVDERPIVALATATPLYRDLKYGDKGRDVRALNDELARLGFGAPADTDRYTTRTVKAVKALWRGLGVTSTLDGNLAIADVIWLPQREATVSDWNGVPGTMVTAGTSIGRIPGALTAISLRDGAAENADRTITVFGQQGVLKAGATRIDDPEFCARVTASPEFRMFAQSSSSKSAQGQSSGQSSGQSASQESAQGIDATVALAQPLDVMRVPAAAVFGVDGNTGCIASDGRTIPVTVIGADLGVSLVRPADGSEPSAGPSTVSIGGAIRGLTCPRG</sequence>
<evidence type="ECO:0000313" key="3">
    <source>
        <dbReference type="EMBL" id="PST46207.1"/>
    </source>
</evidence>
<evidence type="ECO:0000313" key="4">
    <source>
        <dbReference type="Proteomes" id="UP000240228"/>
    </source>
</evidence>
<dbReference type="SUPFAM" id="SSF47090">
    <property type="entry name" value="PGBD-like"/>
    <property type="match status" value="1"/>
</dbReference>
<accession>A0A2T3G9Q8</accession>
<dbReference type="Gene3D" id="1.10.101.10">
    <property type="entry name" value="PGBD-like superfamily/PGBD"/>
    <property type="match status" value="1"/>
</dbReference>
<feature type="transmembrane region" description="Helical" evidence="2">
    <location>
        <begin position="35"/>
        <end position="57"/>
    </location>
</feature>
<organism evidence="3 4">
    <name type="scientific">Bifidobacterium callitrichos</name>
    <dbReference type="NCBI Taxonomy" id="762209"/>
    <lineage>
        <taxon>Bacteria</taxon>
        <taxon>Bacillati</taxon>
        <taxon>Actinomycetota</taxon>
        <taxon>Actinomycetes</taxon>
        <taxon>Bifidobacteriales</taxon>
        <taxon>Bifidobacteriaceae</taxon>
        <taxon>Bifidobacterium</taxon>
    </lineage>
</organism>
<keyword evidence="2" id="KW-0472">Membrane</keyword>
<dbReference type="InterPro" id="IPR036366">
    <property type="entry name" value="PGBDSf"/>
</dbReference>
<keyword evidence="2" id="KW-0812">Transmembrane</keyword>
<keyword evidence="2" id="KW-1133">Transmembrane helix</keyword>
<comment type="caution">
    <text evidence="3">The sequence shown here is derived from an EMBL/GenBank/DDBJ whole genome shotgun (WGS) entry which is preliminary data.</text>
</comment>
<dbReference type="RefSeq" id="WP_107044296.1">
    <property type="nucleotide sequence ID" value="NZ_NWTX01000011.1"/>
</dbReference>
<protein>
    <recommendedName>
        <fullName evidence="5">Peptidoglycan-binding protein</fullName>
    </recommendedName>
</protein>
<name>A0A2T3G9Q8_9BIFI</name>
<feature type="compositionally biased region" description="Low complexity" evidence="1">
    <location>
        <begin position="1"/>
        <end position="27"/>
    </location>
</feature>
<dbReference type="AlphaFoldDB" id="A0A2T3G9Q8"/>
<reference evidence="4" key="1">
    <citation type="submission" date="2017-09" db="EMBL/GenBank/DDBJ databases">
        <authorList>
            <person name="Sela D.A."/>
            <person name="Albert K."/>
        </authorList>
    </citation>
    <scope>NUCLEOTIDE SEQUENCE [LARGE SCALE GENOMIC DNA]</scope>
    <source>
        <strain evidence="4">UMA51805</strain>
    </source>
</reference>
<feature type="region of interest" description="Disordered" evidence="1">
    <location>
        <begin position="288"/>
        <end position="314"/>
    </location>
</feature>
<feature type="compositionally biased region" description="Low complexity" evidence="1">
    <location>
        <begin position="289"/>
        <end position="314"/>
    </location>
</feature>
<evidence type="ECO:0000256" key="1">
    <source>
        <dbReference type="SAM" id="MobiDB-lite"/>
    </source>
</evidence>
<evidence type="ECO:0000256" key="2">
    <source>
        <dbReference type="SAM" id="Phobius"/>
    </source>
</evidence>
<dbReference type="Proteomes" id="UP000240228">
    <property type="component" value="Unassembled WGS sequence"/>
</dbReference>